<keyword evidence="4" id="KW-0444">Lipid biosynthesis</keyword>
<evidence type="ECO:0000313" key="20">
    <source>
        <dbReference type="EMBL" id="URN94316.1"/>
    </source>
</evidence>
<evidence type="ECO:0000256" key="13">
    <source>
        <dbReference type="ARBA" id="ARBA00023209"/>
    </source>
</evidence>
<keyword evidence="10 19" id="KW-1133">Transmembrane helix</keyword>
<dbReference type="PROSITE" id="PS01069">
    <property type="entry name" value="DAGK_PROKAR"/>
    <property type="match status" value="1"/>
</dbReference>
<evidence type="ECO:0000256" key="5">
    <source>
        <dbReference type="ARBA" id="ARBA00022679"/>
    </source>
</evidence>
<dbReference type="KEGG" id="plig:NAG76_21250"/>
<comment type="cofactor">
    <cofactor evidence="18">
        <name>Mg(2+)</name>
        <dbReference type="ChEBI" id="CHEBI:18420"/>
    </cofactor>
    <text evidence="18">Mn(2+), Zn(2+), Cd(2+) and Co(2+) support activity to lesser extents.</text>
</comment>
<dbReference type="EMBL" id="CP097899">
    <property type="protein sequence ID" value="URN94316.1"/>
    <property type="molecule type" value="Genomic_DNA"/>
</dbReference>
<evidence type="ECO:0000256" key="2">
    <source>
        <dbReference type="ARBA" id="ARBA00005967"/>
    </source>
</evidence>
<accession>A0A9J6ZE30</accession>
<feature type="transmembrane region" description="Helical" evidence="19">
    <location>
        <begin position="90"/>
        <end position="111"/>
    </location>
</feature>
<evidence type="ECO:0000256" key="19">
    <source>
        <dbReference type="SAM" id="Phobius"/>
    </source>
</evidence>
<proteinExistence type="inferred from homology"/>
<dbReference type="Pfam" id="PF01219">
    <property type="entry name" value="DAGK_prokar"/>
    <property type="match status" value="1"/>
</dbReference>
<keyword evidence="8 20" id="KW-0418">Kinase</keyword>
<dbReference type="GO" id="GO:0005524">
    <property type="term" value="F:ATP binding"/>
    <property type="evidence" value="ECO:0007669"/>
    <property type="project" value="UniProtKB-KW"/>
</dbReference>
<evidence type="ECO:0000256" key="16">
    <source>
        <dbReference type="PIRSR" id="PIRSR600829-2"/>
    </source>
</evidence>
<feature type="active site" description="Proton acceptor" evidence="15">
    <location>
        <position position="63"/>
    </location>
</feature>
<evidence type="ECO:0000313" key="21">
    <source>
        <dbReference type="Proteomes" id="UP001056756"/>
    </source>
</evidence>
<feature type="transmembrane region" description="Helical" evidence="19">
    <location>
        <begin position="27"/>
        <end position="45"/>
    </location>
</feature>
<name>A0A9J6ZE30_9BACL</name>
<dbReference type="InterPro" id="IPR036945">
    <property type="entry name" value="DAGK_sf"/>
</dbReference>
<keyword evidence="11" id="KW-0443">Lipid metabolism</keyword>
<dbReference type="GO" id="GO:0046872">
    <property type="term" value="F:metal ion binding"/>
    <property type="evidence" value="ECO:0007669"/>
    <property type="project" value="UniProtKB-KW"/>
</dbReference>
<sequence>MFKVLRSMGYAFEGIWYGISTQRNMKIHLTVAPIVLILGAIVSITWVEWCIIILVIAAVMSLELVNTAIEALVDLESPHYHPLAKVAKDVAAGAVLIMAIASIFIGCIIIMPKLWVLLF</sequence>
<dbReference type="AlphaFoldDB" id="A0A9J6ZE30"/>
<feature type="binding site" evidence="16">
    <location>
        <position position="63"/>
    </location>
    <ligand>
        <name>substrate</name>
    </ligand>
</feature>
<evidence type="ECO:0000256" key="17">
    <source>
        <dbReference type="PIRSR" id="PIRSR600829-3"/>
    </source>
</evidence>
<comment type="similarity">
    <text evidence="2">Belongs to the bacterial diacylglycerol kinase family.</text>
</comment>
<dbReference type="InterPro" id="IPR033717">
    <property type="entry name" value="UDPK"/>
</dbReference>
<evidence type="ECO:0000256" key="10">
    <source>
        <dbReference type="ARBA" id="ARBA00022989"/>
    </source>
</evidence>
<keyword evidence="5" id="KW-0808">Transferase</keyword>
<keyword evidence="13" id="KW-0594">Phospholipid biosynthesis</keyword>
<dbReference type="PANTHER" id="PTHR34299">
    <property type="entry name" value="DIACYLGLYCEROL KINASE"/>
    <property type="match status" value="1"/>
</dbReference>
<keyword evidence="18" id="KW-0479">Metal-binding</keyword>
<protein>
    <submittedName>
        <fullName evidence="20">Diacylglycerol kinase family protein</fullName>
    </submittedName>
</protein>
<keyword evidence="14" id="KW-1208">Phospholipid metabolism</keyword>
<evidence type="ECO:0000256" key="4">
    <source>
        <dbReference type="ARBA" id="ARBA00022516"/>
    </source>
</evidence>
<evidence type="ECO:0000256" key="18">
    <source>
        <dbReference type="PIRSR" id="PIRSR600829-4"/>
    </source>
</evidence>
<dbReference type="CDD" id="cd14265">
    <property type="entry name" value="UDPK_IM_like"/>
    <property type="match status" value="1"/>
</dbReference>
<feature type="binding site" evidence="18">
    <location>
        <position position="70"/>
    </location>
    <ligand>
        <name>a divalent metal cation</name>
        <dbReference type="ChEBI" id="CHEBI:60240"/>
    </ligand>
</feature>
<feature type="binding site" evidence="17">
    <location>
        <position position="70"/>
    </location>
    <ligand>
        <name>ATP</name>
        <dbReference type="ChEBI" id="CHEBI:30616"/>
    </ligand>
</feature>
<feature type="binding site" evidence="17">
    <location>
        <position position="10"/>
    </location>
    <ligand>
        <name>ATP</name>
        <dbReference type="ChEBI" id="CHEBI:30616"/>
    </ligand>
</feature>
<dbReference type="GO" id="GO:0005886">
    <property type="term" value="C:plasma membrane"/>
    <property type="evidence" value="ECO:0007669"/>
    <property type="project" value="UniProtKB-SubCell"/>
</dbReference>
<feature type="binding site" evidence="17">
    <location>
        <begin position="88"/>
        <end position="89"/>
    </location>
    <ligand>
        <name>ATP</name>
        <dbReference type="ChEBI" id="CHEBI:30616"/>
    </ligand>
</feature>
<evidence type="ECO:0000256" key="7">
    <source>
        <dbReference type="ARBA" id="ARBA00022741"/>
    </source>
</evidence>
<evidence type="ECO:0000256" key="12">
    <source>
        <dbReference type="ARBA" id="ARBA00023136"/>
    </source>
</evidence>
<keyword evidence="9 17" id="KW-0067">ATP-binding</keyword>
<evidence type="ECO:0000256" key="8">
    <source>
        <dbReference type="ARBA" id="ARBA00022777"/>
    </source>
</evidence>
<evidence type="ECO:0000256" key="3">
    <source>
        <dbReference type="ARBA" id="ARBA00022475"/>
    </source>
</evidence>
<keyword evidence="12 19" id="KW-0472">Membrane</keyword>
<evidence type="ECO:0000256" key="11">
    <source>
        <dbReference type="ARBA" id="ARBA00023098"/>
    </source>
</evidence>
<evidence type="ECO:0000256" key="15">
    <source>
        <dbReference type="PIRSR" id="PIRSR600829-1"/>
    </source>
</evidence>
<dbReference type="PANTHER" id="PTHR34299:SF1">
    <property type="entry name" value="DIACYLGLYCEROL KINASE"/>
    <property type="match status" value="1"/>
</dbReference>
<reference evidence="20" key="1">
    <citation type="submission" date="2022-05" db="EMBL/GenBank/DDBJ databases">
        <title>Novel bacterial taxa in a minimal lignocellulolytic consortium and its capacity to transform plastics disclosed by genome-resolved metagenomics.</title>
        <authorList>
            <person name="Rodriguez C.A.D."/>
            <person name="Diaz-Garcia L."/>
            <person name="Herrera K."/>
            <person name="Tarazona N.A."/>
            <person name="Sproer C."/>
            <person name="Overmann J."/>
            <person name="Jimenez D.J."/>
        </authorList>
    </citation>
    <scope>NUCLEOTIDE SEQUENCE</scope>
    <source>
        <strain evidence="20">MAG5</strain>
    </source>
</reference>
<gene>
    <name evidence="20" type="ORF">NAG76_21250</name>
</gene>
<keyword evidence="18" id="KW-0460">Magnesium</keyword>
<dbReference type="GO" id="GO:0016301">
    <property type="term" value="F:kinase activity"/>
    <property type="evidence" value="ECO:0007669"/>
    <property type="project" value="UniProtKB-KW"/>
</dbReference>
<organism evidence="20 21">
    <name type="scientific">Candidatus Pristimantibacillus lignocellulolyticus</name>
    <dbReference type="NCBI Taxonomy" id="2994561"/>
    <lineage>
        <taxon>Bacteria</taxon>
        <taxon>Bacillati</taxon>
        <taxon>Bacillota</taxon>
        <taxon>Bacilli</taxon>
        <taxon>Bacillales</taxon>
        <taxon>Paenibacillaceae</taxon>
        <taxon>Candidatus Pristimantibacillus</taxon>
    </lineage>
</organism>
<evidence type="ECO:0000256" key="9">
    <source>
        <dbReference type="ARBA" id="ARBA00022840"/>
    </source>
</evidence>
<evidence type="ECO:0000256" key="1">
    <source>
        <dbReference type="ARBA" id="ARBA00004651"/>
    </source>
</evidence>
<evidence type="ECO:0000256" key="6">
    <source>
        <dbReference type="ARBA" id="ARBA00022692"/>
    </source>
</evidence>
<keyword evidence="3" id="KW-1003">Cell membrane</keyword>
<dbReference type="Proteomes" id="UP001056756">
    <property type="component" value="Chromosome"/>
</dbReference>
<keyword evidence="7 17" id="KW-0547">Nucleotide-binding</keyword>
<dbReference type="InterPro" id="IPR000829">
    <property type="entry name" value="DAGK"/>
</dbReference>
<evidence type="ECO:0000256" key="14">
    <source>
        <dbReference type="ARBA" id="ARBA00023264"/>
    </source>
</evidence>
<dbReference type="Gene3D" id="1.10.287.3610">
    <property type="match status" value="1"/>
</dbReference>
<comment type="subcellular location">
    <subcellularLocation>
        <location evidence="1">Cell membrane</location>
        <topology evidence="1">Multi-pass membrane protein</topology>
    </subcellularLocation>
</comment>
<dbReference type="GO" id="GO:0008654">
    <property type="term" value="P:phospholipid biosynthetic process"/>
    <property type="evidence" value="ECO:0007669"/>
    <property type="project" value="UniProtKB-KW"/>
</dbReference>
<keyword evidence="6 19" id="KW-0812">Transmembrane</keyword>